<name>A0AAV4VH91_CAEEX</name>
<protein>
    <submittedName>
        <fullName evidence="1">Uncharacterized protein</fullName>
    </submittedName>
</protein>
<comment type="caution">
    <text evidence="1">The sequence shown here is derived from an EMBL/GenBank/DDBJ whole genome shotgun (WGS) entry which is preliminary data.</text>
</comment>
<proteinExistence type="predicted"/>
<dbReference type="Proteomes" id="UP001054945">
    <property type="component" value="Unassembled WGS sequence"/>
</dbReference>
<organism evidence="1 2">
    <name type="scientific">Caerostris extrusa</name>
    <name type="common">Bark spider</name>
    <name type="synonym">Caerostris bankana</name>
    <dbReference type="NCBI Taxonomy" id="172846"/>
    <lineage>
        <taxon>Eukaryota</taxon>
        <taxon>Metazoa</taxon>
        <taxon>Ecdysozoa</taxon>
        <taxon>Arthropoda</taxon>
        <taxon>Chelicerata</taxon>
        <taxon>Arachnida</taxon>
        <taxon>Araneae</taxon>
        <taxon>Araneomorphae</taxon>
        <taxon>Entelegynae</taxon>
        <taxon>Araneoidea</taxon>
        <taxon>Araneidae</taxon>
        <taxon>Caerostris</taxon>
    </lineage>
</organism>
<keyword evidence="2" id="KW-1185">Reference proteome</keyword>
<reference evidence="1 2" key="1">
    <citation type="submission" date="2021-06" db="EMBL/GenBank/DDBJ databases">
        <title>Caerostris extrusa draft genome.</title>
        <authorList>
            <person name="Kono N."/>
            <person name="Arakawa K."/>
        </authorList>
    </citation>
    <scope>NUCLEOTIDE SEQUENCE [LARGE SCALE GENOMIC DNA]</scope>
</reference>
<sequence>MNKEQKMDCYNSACESLINRIKEASVNSLGPGENPAFGRARISLFTISLAEGIGRQERSVLQNPRSKLIFDFFKTMLLG</sequence>
<evidence type="ECO:0000313" key="1">
    <source>
        <dbReference type="EMBL" id="GIY69712.1"/>
    </source>
</evidence>
<gene>
    <name evidence="1" type="ORF">CEXT_274811</name>
</gene>
<accession>A0AAV4VH91</accession>
<evidence type="ECO:0000313" key="2">
    <source>
        <dbReference type="Proteomes" id="UP001054945"/>
    </source>
</evidence>
<dbReference type="EMBL" id="BPLR01014577">
    <property type="protein sequence ID" value="GIY69712.1"/>
    <property type="molecule type" value="Genomic_DNA"/>
</dbReference>
<dbReference type="AlphaFoldDB" id="A0AAV4VH91"/>